<dbReference type="Gene3D" id="3.30.2310.20">
    <property type="entry name" value="RelE-like"/>
    <property type="match status" value="1"/>
</dbReference>
<dbReference type="PANTHER" id="PTHR35601:SF1">
    <property type="entry name" value="TOXIN RELE"/>
    <property type="match status" value="1"/>
</dbReference>
<name>A0A1G1WJ33_9BACT</name>
<dbReference type="InterPro" id="IPR007712">
    <property type="entry name" value="RelE/ParE_toxin"/>
</dbReference>
<accession>A0A1G1WJ33</accession>
<reference evidence="3 4" key="1">
    <citation type="journal article" date="2016" name="Nat. Commun.">
        <title>Thousands of microbial genomes shed light on interconnected biogeochemical processes in an aquifer system.</title>
        <authorList>
            <person name="Anantharaman K."/>
            <person name="Brown C.T."/>
            <person name="Hug L.A."/>
            <person name="Sharon I."/>
            <person name="Castelle C.J."/>
            <person name="Probst A.J."/>
            <person name="Thomas B.C."/>
            <person name="Singh A."/>
            <person name="Wilkins M.J."/>
            <person name="Karaoz U."/>
            <person name="Brodie E.L."/>
            <person name="Williams K.H."/>
            <person name="Hubbard S.S."/>
            <person name="Banfield J.F."/>
        </authorList>
    </citation>
    <scope>NUCLEOTIDE SEQUENCE [LARGE SCALE GENOMIC DNA]</scope>
</reference>
<dbReference type="SUPFAM" id="SSF143011">
    <property type="entry name" value="RelE-like"/>
    <property type="match status" value="1"/>
</dbReference>
<evidence type="ECO:0008006" key="5">
    <source>
        <dbReference type="Google" id="ProtNLM"/>
    </source>
</evidence>
<dbReference type="AlphaFoldDB" id="A0A1G1WJ33"/>
<evidence type="ECO:0000256" key="1">
    <source>
        <dbReference type="ARBA" id="ARBA00006226"/>
    </source>
</evidence>
<comment type="similarity">
    <text evidence="1">Belongs to the RelE toxin family.</text>
</comment>
<sequence>MKFKYTYTQRSLKDIAKLDRVVKKQIAKKLPEFLLDPIKHSKPLKEHRFGKRRFRIGSYRIVFDMEGSEIVILRIGHRREIYK</sequence>
<evidence type="ECO:0000256" key="2">
    <source>
        <dbReference type="ARBA" id="ARBA00022649"/>
    </source>
</evidence>
<dbReference type="Proteomes" id="UP000176645">
    <property type="component" value="Unassembled WGS sequence"/>
</dbReference>
<evidence type="ECO:0000313" key="4">
    <source>
        <dbReference type="Proteomes" id="UP000176645"/>
    </source>
</evidence>
<evidence type="ECO:0000313" key="3">
    <source>
        <dbReference type="EMBL" id="OGY27748.1"/>
    </source>
</evidence>
<dbReference type="Pfam" id="PF05016">
    <property type="entry name" value="ParE_toxin"/>
    <property type="match status" value="1"/>
</dbReference>
<keyword evidence="2" id="KW-1277">Toxin-antitoxin system</keyword>
<organism evidence="3 4">
    <name type="scientific">Candidatus Woykebacteria bacterium RBG_19FT_COMBO_43_10</name>
    <dbReference type="NCBI Taxonomy" id="1802598"/>
    <lineage>
        <taxon>Bacteria</taxon>
        <taxon>Candidatus Woykeibacteriota</taxon>
    </lineage>
</organism>
<gene>
    <name evidence="3" type="ORF">A2Z42_02800</name>
</gene>
<dbReference type="InterPro" id="IPR035093">
    <property type="entry name" value="RelE/ParE_toxin_dom_sf"/>
</dbReference>
<dbReference type="PANTHER" id="PTHR35601">
    <property type="entry name" value="TOXIN RELE"/>
    <property type="match status" value="1"/>
</dbReference>
<comment type="caution">
    <text evidence="3">The sequence shown here is derived from an EMBL/GenBank/DDBJ whole genome shotgun (WGS) entry which is preliminary data.</text>
</comment>
<protein>
    <recommendedName>
        <fullName evidence="5">Addiction module toxin RelE</fullName>
    </recommendedName>
</protein>
<dbReference type="EMBL" id="MHCU01000024">
    <property type="protein sequence ID" value="OGY27748.1"/>
    <property type="molecule type" value="Genomic_DNA"/>
</dbReference>
<proteinExistence type="inferred from homology"/>